<reference evidence="2" key="1">
    <citation type="submission" date="2021-11" db="EMBL/GenBank/DDBJ databases">
        <title>Genome sequence.</title>
        <authorList>
            <person name="Sun Q."/>
        </authorList>
    </citation>
    <scope>NUCLEOTIDE SEQUENCE</scope>
    <source>
        <strain evidence="2">JC740</strain>
    </source>
</reference>
<keyword evidence="3" id="KW-1185">Reference proteome</keyword>
<proteinExistence type="predicted"/>
<protein>
    <recommendedName>
        <fullName evidence="4">Secreted protein</fullName>
    </recommendedName>
</protein>
<sequence length="284" mass="30340">MRNLTLGTIIVVGGLLAAIPFRRDAVHPEASDPNALATGPTSASFGFATADQTDPPWQQATSQSPHAPATAQTASGGWPEHIQPDPMAEGTAAPSRSQAFAQPSAPTIPSHQAARPRRDSRLPLTYDDLAVPLSNPHFPDQRFNALAGSTSNPMQPSASPQIGMAEARVTGPGTSPANRPAPGTSQLGMTQQELSANEFARRVEHQIAREDVTPAKLTSSTHSGPSTSSQPRQQVLRPPTVDLHRQAEQATAPRSFRIPEVAMPEMPPAPSVMERQRHWIRQPD</sequence>
<evidence type="ECO:0000313" key="2">
    <source>
        <dbReference type="EMBL" id="MCC9640827.1"/>
    </source>
</evidence>
<feature type="region of interest" description="Disordered" evidence="1">
    <location>
        <begin position="29"/>
        <end position="121"/>
    </location>
</feature>
<dbReference type="EMBL" id="JAJKFW010000003">
    <property type="protein sequence ID" value="MCC9640827.1"/>
    <property type="molecule type" value="Genomic_DNA"/>
</dbReference>
<dbReference type="RefSeq" id="WP_230270517.1">
    <property type="nucleotide sequence ID" value="NZ_JAJKFW010000003.1"/>
</dbReference>
<dbReference type="Proteomes" id="UP001430306">
    <property type="component" value="Unassembled WGS sequence"/>
</dbReference>
<feature type="compositionally biased region" description="Polar residues" evidence="1">
    <location>
        <begin position="39"/>
        <end position="75"/>
    </location>
</feature>
<evidence type="ECO:0000256" key="1">
    <source>
        <dbReference type="SAM" id="MobiDB-lite"/>
    </source>
</evidence>
<evidence type="ECO:0000313" key="3">
    <source>
        <dbReference type="Proteomes" id="UP001430306"/>
    </source>
</evidence>
<feature type="compositionally biased region" description="Polar residues" evidence="1">
    <location>
        <begin position="94"/>
        <end position="110"/>
    </location>
</feature>
<accession>A0ABS8NB83</accession>
<feature type="compositionally biased region" description="Low complexity" evidence="1">
    <location>
        <begin position="218"/>
        <end position="229"/>
    </location>
</feature>
<feature type="region of interest" description="Disordered" evidence="1">
    <location>
        <begin position="208"/>
        <end position="284"/>
    </location>
</feature>
<feature type="compositionally biased region" description="Polar residues" evidence="1">
    <location>
        <begin position="147"/>
        <end position="160"/>
    </location>
</feature>
<name>A0ABS8NB83_9BACT</name>
<feature type="region of interest" description="Disordered" evidence="1">
    <location>
        <begin position="133"/>
        <end position="188"/>
    </location>
</feature>
<gene>
    <name evidence="2" type="ORF">LOC71_00960</name>
</gene>
<organism evidence="2 3">
    <name type="scientific">Rhodopirellula halodulae</name>
    <dbReference type="NCBI Taxonomy" id="2894198"/>
    <lineage>
        <taxon>Bacteria</taxon>
        <taxon>Pseudomonadati</taxon>
        <taxon>Planctomycetota</taxon>
        <taxon>Planctomycetia</taxon>
        <taxon>Pirellulales</taxon>
        <taxon>Pirellulaceae</taxon>
        <taxon>Rhodopirellula</taxon>
    </lineage>
</organism>
<comment type="caution">
    <text evidence="2">The sequence shown here is derived from an EMBL/GenBank/DDBJ whole genome shotgun (WGS) entry which is preliminary data.</text>
</comment>
<evidence type="ECO:0008006" key="4">
    <source>
        <dbReference type="Google" id="ProtNLM"/>
    </source>
</evidence>
<feature type="compositionally biased region" description="Basic and acidic residues" evidence="1">
    <location>
        <begin position="274"/>
        <end position="284"/>
    </location>
</feature>
<feature type="compositionally biased region" description="Polar residues" evidence="1">
    <location>
        <begin position="172"/>
        <end position="188"/>
    </location>
</feature>